<gene>
    <name evidence="3" type="ORF">C1SCF055_LOCUS19673</name>
</gene>
<evidence type="ECO:0000313" key="3">
    <source>
        <dbReference type="EMBL" id="CAI3992879.1"/>
    </source>
</evidence>
<feature type="compositionally biased region" description="Pro residues" evidence="2">
    <location>
        <begin position="186"/>
        <end position="198"/>
    </location>
</feature>
<evidence type="ECO:0000256" key="1">
    <source>
        <dbReference type="SAM" id="Coils"/>
    </source>
</evidence>
<protein>
    <submittedName>
        <fullName evidence="3">Uncharacterized protein</fullName>
    </submittedName>
</protein>
<reference evidence="4" key="2">
    <citation type="submission" date="2024-04" db="EMBL/GenBank/DDBJ databases">
        <authorList>
            <person name="Chen Y."/>
            <person name="Shah S."/>
            <person name="Dougan E. K."/>
            <person name="Thang M."/>
            <person name="Chan C."/>
        </authorList>
    </citation>
    <scope>NUCLEOTIDE SEQUENCE [LARGE SCALE GENOMIC DNA]</scope>
</reference>
<feature type="region of interest" description="Disordered" evidence="2">
    <location>
        <begin position="987"/>
        <end position="1161"/>
    </location>
</feature>
<feature type="compositionally biased region" description="Pro residues" evidence="2">
    <location>
        <begin position="235"/>
        <end position="248"/>
    </location>
</feature>
<feature type="compositionally biased region" description="Pro residues" evidence="2">
    <location>
        <begin position="1146"/>
        <end position="1155"/>
    </location>
</feature>
<keyword evidence="5" id="KW-1185">Reference proteome</keyword>
<dbReference type="PANTHER" id="PTHR45725:SF1">
    <property type="entry name" value="DISHEVELLED ASSOCIATED ACTIVATOR OF MORPHOGENESIS, ISOFORM D"/>
    <property type="match status" value="1"/>
</dbReference>
<dbReference type="PANTHER" id="PTHR45725">
    <property type="entry name" value="FORMIN HOMOLOGY 2 FAMILY MEMBER"/>
    <property type="match status" value="1"/>
</dbReference>
<accession>A0A9P1CIV0</accession>
<feature type="region of interest" description="Disordered" evidence="2">
    <location>
        <begin position="171"/>
        <end position="248"/>
    </location>
</feature>
<sequence length="1296" mass="140218">MEILVDHSLGIPTDAILSVRCGGTRRQAPMETICNHPLKFPQGLGEVGEPLKIDLLQPLASARLVLHPYEDLYSISFQEKGGMLLGMKMSPSSALSAAQADAEQAAAESQGKDAANSAKDYLEQHGLLKYVQSLLHAVIQAKPTDPYAYMIEQLSAAQSKRPTLADIVSRPGSAVGARRPQDAAVAPPPPPPLPPKTQPPAEQVRPVPPGGPPPSSSPPGRPRPPERELVHVDPAPRPPEPPFAIPPPMETVTKPVVGIGPSVMDVEPAPSVDLMDKEMPDDSLEHVRLQLKGRLEEAFRSGTLEEAVRKAIDPEAEMDKPPMPEESLDLPGVEGPDEEICGLKMQLRMLLTDAVETKGLQKTLASEPLNFAEPDPKLSRELEAQESLYHLKQDMRTRLEGACETGELTKLLPPGPVANVANAPMEMEDIKDKMRQLLQNSVSTGSLEQSLEKIKANPPQKGCFSAEPSAEPPAPAPLEASRFATAPASCEKVEETQTKAAVAMPARVRDESYAGLILQASGQWFLNGQLGRYDFDDSTGWLSLGDVPVGRFLCKRMQETPLRFPPENHFSKLRGNLGIVSSEIMAEIHKKSNRGALFVIPSQFNAAEYPYHTDVVFHVEDYKHENGSGPRGQLAVHPAVAQFLLDNAAGRSISSPAANVKREGGINALDEVLRKVPGLEMVNGYLRVEDLKSSKAQEETLRSVHWSWMRSPSRVVLRRTRGTSADANTKWASNRDGDSEYQMKVAELLLVAQYYGALKYAAESMRDSGRSGRPASPGRRTRKVYLMPLGTGVFHNSWEMIAKSMAKAVQMLDSEMISQLDISALARQGNPSEELNLQETFYRLNKNSADDSVESTKVMLREMLESAAETWRWFRLVAQRKLTESLRFVLNDLLERRGDPLQEENGKLQATMRSSHLTWKAISSGACWDAGNTISSGAEGGLLDPGAREAVLWALRLVIRGHGRVMGRDLRCDNFGPWGAPPFPDGHPGHWGPRDGGCGAPWFDGPPPRGPMGSGFSHGPDWRPPFHSHGPPHGPPGPAYPGAGPPGAWAQGAHPSFQVGPGPGPMPSMSSVGPSPWEGMRPPWPPEHGPQVQGRPVPRFGPDGQELQDLEPQPGPVGSPGLAPRGPPQGMPPGAVFLPGSHMAPTMPPPGPLPAPGYTSMPLRPAAPQIVRHIQAVQDVEVMSEASPEWAGLDRSPMRPGFCDVASDKGSVALGSMGSVSALSQVEDAASEAARALRAIAEEAEAKYANLEVLAHQARHEQVLLRMAEELVDLRMAHQALAQAQETCIAKSPEFP</sequence>
<reference evidence="3" key="1">
    <citation type="submission" date="2022-10" db="EMBL/GenBank/DDBJ databases">
        <authorList>
            <person name="Chen Y."/>
            <person name="Dougan E. K."/>
            <person name="Chan C."/>
            <person name="Rhodes N."/>
            <person name="Thang M."/>
        </authorList>
    </citation>
    <scope>NUCLEOTIDE SEQUENCE</scope>
</reference>
<feature type="compositionally biased region" description="Low complexity" evidence="2">
    <location>
        <begin position="1067"/>
        <end position="1076"/>
    </location>
</feature>
<feature type="region of interest" description="Disordered" evidence="2">
    <location>
        <begin position="457"/>
        <end position="476"/>
    </location>
</feature>
<dbReference type="EMBL" id="CAMXCT010001770">
    <property type="protein sequence ID" value="CAI3992879.1"/>
    <property type="molecule type" value="Genomic_DNA"/>
</dbReference>
<dbReference type="EMBL" id="CAMXCT030001770">
    <property type="protein sequence ID" value="CAL4780191.1"/>
    <property type="molecule type" value="Genomic_DNA"/>
</dbReference>
<organism evidence="3">
    <name type="scientific">Cladocopium goreaui</name>
    <dbReference type="NCBI Taxonomy" id="2562237"/>
    <lineage>
        <taxon>Eukaryota</taxon>
        <taxon>Sar</taxon>
        <taxon>Alveolata</taxon>
        <taxon>Dinophyceae</taxon>
        <taxon>Suessiales</taxon>
        <taxon>Symbiodiniaceae</taxon>
        <taxon>Cladocopium</taxon>
    </lineage>
</organism>
<name>A0A9P1CIV0_9DINO</name>
<feature type="compositionally biased region" description="Low complexity" evidence="2">
    <location>
        <begin position="1040"/>
        <end position="1055"/>
    </location>
</feature>
<evidence type="ECO:0000313" key="5">
    <source>
        <dbReference type="Proteomes" id="UP001152797"/>
    </source>
</evidence>
<dbReference type="InterPro" id="IPR051425">
    <property type="entry name" value="Formin_Homology"/>
</dbReference>
<dbReference type="CDD" id="cd22961">
    <property type="entry name" value="DD_TEX55-like"/>
    <property type="match status" value="1"/>
</dbReference>
<dbReference type="EMBL" id="CAMXCT020001770">
    <property type="protein sequence ID" value="CAL1146254.1"/>
    <property type="molecule type" value="Genomic_DNA"/>
</dbReference>
<proteinExistence type="predicted"/>
<dbReference type="Proteomes" id="UP001152797">
    <property type="component" value="Unassembled WGS sequence"/>
</dbReference>
<feature type="compositionally biased region" description="Pro residues" evidence="2">
    <location>
        <begin position="206"/>
        <end position="222"/>
    </location>
</feature>
<feature type="coiled-coil region" evidence="1">
    <location>
        <begin position="1223"/>
        <end position="1261"/>
    </location>
</feature>
<keyword evidence="1" id="KW-0175">Coiled coil</keyword>
<comment type="caution">
    <text evidence="3">The sequence shown here is derived from an EMBL/GenBank/DDBJ whole genome shotgun (WGS) entry which is preliminary data.</text>
</comment>
<evidence type="ECO:0000256" key="2">
    <source>
        <dbReference type="SAM" id="MobiDB-lite"/>
    </source>
</evidence>
<evidence type="ECO:0000313" key="4">
    <source>
        <dbReference type="EMBL" id="CAL1146254.1"/>
    </source>
</evidence>